<reference evidence="7" key="2">
    <citation type="submission" date="2020-08" db="EMBL/GenBank/DDBJ databases">
        <authorList>
            <person name="Lai Q."/>
        </authorList>
    </citation>
    <scope>NUCLEOTIDE SEQUENCE</scope>
    <source>
        <strain evidence="7">S27-2</strain>
    </source>
</reference>
<evidence type="ECO:0000256" key="2">
    <source>
        <dbReference type="ARBA" id="ARBA00022490"/>
    </source>
</evidence>
<dbReference type="PROSITE" id="PS51186">
    <property type="entry name" value="GNAT"/>
    <property type="match status" value="1"/>
</dbReference>
<evidence type="ECO:0000313" key="8">
    <source>
        <dbReference type="Proteomes" id="UP000601768"/>
    </source>
</evidence>
<dbReference type="GO" id="GO:0005737">
    <property type="term" value="C:cytoplasm"/>
    <property type="evidence" value="ECO:0007669"/>
    <property type="project" value="UniProtKB-SubCell"/>
</dbReference>
<dbReference type="PANTHER" id="PTHR43420:SF12">
    <property type="entry name" value="N-ACETYLTRANSFERASE DOMAIN-CONTAINING PROTEIN"/>
    <property type="match status" value="1"/>
</dbReference>
<comment type="function">
    <text evidence="5">Acetylates the N-terminal alanine of ribosomal protein bS18.</text>
</comment>
<dbReference type="InterPro" id="IPR006464">
    <property type="entry name" value="AcTrfase_RimI/Ard1"/>
</dbReference>
<dbReference type="NCBIfam" id="TIGR01575">
    <property type="entry name" value="rimI"/>
    <property type="match status" value="1"/>
</dbReference>
<dbReference type="InterPro" id="IPR000182">
    <property type="entry name" value="GNAT_dom"/>
</dbReference>
<keyword evidence="4" id="KW-0012">Acyltransferase</keyword>
<evidence type="ECO:0000256" key="1">
    <source>
        <dbReference type="ARBA" id="ARBA00005395"/>
    </source>
</evidence>
<dbReference type="InterPro" id="IPR016181">
    <property type="entry name" value="Acyl_CoA_acyltransferase"/>
</dbReference>
<keyword evidence="2 5" id="KW-0963">Cytoplasm</keyword>
<reference evidence="7" key="1">
    <citation type="journal article" date="2018" name="Int. J. Syst. Evol. Microbiol.">
        <title>Neptunicella marina gen. nov., sp. nov., isolated from surface seawater.</title>
        <authorList>
            <person name="Liu X."/>
            <person name="Lai Q."/>
            <person name="Du Y."/>
            <person name="Zhang X."/>
            <person name="Liu Z."/>
            <person name="Sun F."/>
            <person name="Shao Z."/>
        </authorList>
    </citation>
    <scope>NUCLEOTIDE SEQUENCE</scope>
    <source>
        <strain evidence="7">S27-2</strain>
    </source>
</reference>
<dbReference type="EC" id="2.3.1.266" evidence="5"/>
<feature type="domain" description="N-acetyltransferase" evidence="6">
    <location>
        <begin position="1"/>
        <end position="121"/>
    </location>
</feature>
<evidence type="ECO:0000256" key="4">
    <source>
        <dbReference type="ARBA" id="ARBA00023315"/>
    </source>
</evidence>
<dbReference type="GO" id="GO:0005840">
    <property type="term" value="C:ribosome"/>
    <property type="evidence" value="ECO:0007669"/>
    <property type="project" value="UniProtKB-KW"/>
</dbReference>
<proteinExistence type="inferred from homology"/>
<dbReference type="PANTHER" id="PTHR43420">
    <property type="entry name" value="ACETYLTRANSFERASE"/>
    <property type="match status" value="1"/>
</dbReference>
<dbReference type="Pfam" id="PF00583">
    <property type="entry name" value="Acetyltransf_1"/>
    <property type="match status" value="1"/>
</dbReference>
<dbReference type="Gene3D" id="3.40.630.30">
    <property type="match status" value="1"/>
</dbReference>
<dbReference type="SUPFAM" id="SSF55729">
    <property type="entry name" value="Acyl-CoA N-acyltransferases (Nat)"/>
    <property type="match status" value="1"/>
</dbReference>
<comment type="similarity">
    <text evidence="1 5">Belongs to the acetyltransferase family. RimI subfamily.</text>
</comment>
<dbReference type="InterPro" id="IPR050680">
    <property type="entry name" value="YpeA/RimI_acetyltransf"/>
</dbReference>
<keyword evidence="7" id="KW-0689">Ribosomal protein</keyword>
<evidence type="ECO:0000259" key="6">
    <source>
        <dbReference type="PROSITE" id="PS51186"/>
    </source>
</evidence>
<evidence type="ECO:0000256" key="3">
    <source>
        <dbReference type="ARBA" id="ARBA00022679"/>
    </source>
</evidence>
<accession>A0A8J6LW83</accession>
<dbReference type="CDD" id="cd04301">
    <property type="entry name" value="NAT_SF"/>
    <property type="match status" value="1"/>
</dbReference>
<dbReference type="AlphaFoldDB" id="A0A8J6LW83"/>
<name>A0A8J6LW83_9ALTE</name>
<keyword evidence="8" id="KW-1185">Reference proteome</keyword>
<protein>
    <recommendedName>
        <fullName evidence="5">[Ribosomal protein bS18]-alanine N-acetyltransferase</fullName>
        <ecNumber evidence="5">2.3.1.266</ecNumber>
    </recommendedName>
</protein>
<dbReference type="GO" id="GO:0008999">
    <property type="term" value="F:protein-N-terminal-alanine acetyltransferase activity"/>
    <property type="evidence" value="ECO:0007669"/>
    <property type="project" value="UniProtKB-EC"/>
</dbReference>
<dbReference type="Proteomes" id="UP000601768">
    <property type="component" value="Unassembled WGS sequence"/>
</dbReference>
<sequence length="121" mass="13911">MSYANFLSCLSGKYFAFVAYQNEQLVGLYLAHQVLDELTLIEVGVAPEYRGKGYGKALMQHFEQQGVKRGAQQFWLEVRESNHIAIALYQSLDFSEIEIRKNYYPSENGHENAVVMSKFTF</sequence>
<evidence type="ECO:0000313" key="7">
    <source>
        <dbReference type="EMBL" id="MBC3765099.1"/>
    </source>
</evidence>
<keyword evidence="7" id="KW-0687">Ribonucleoprotein</keyword>
<comment type="catalytic activity">
    <reaction evidence="5">
        <text>N-terminal L-alanyl-[ribosomal protein bS18] + acetyl-CoA = N-terminal N(alpha)-acetyl-L-alanyl-[ribosomal protein bS18] + CoA + H(+)</text>
        <dbReference type="Rhea" id="RHEA:43756"/>
        <dbReference type="Rhea" id="RHEA-COMP:10676"/>
        <dbReference type="Rhea" id="RHEA-COMP:10677"/>
        <dbReference type="ChEBI" id="CHEBI:15378"/>
        <dbReference type="ChEBI" id="CHEBI:57287"/>
        <dbReference type="ChEBI" id="CHEBI:57288"/>
        <dbReference type="ChEBI" id="CHEBI:64718"/>
        <dbReference type="ChEBI" id="CHEBI:83683"/>
        <dbReference type="EC" id="2.3.1.266"/>
    </reaction>
</comment>
<keyword evidence="3" id="KW-0808">Transferase</keyword>
<comment type="caution">
    <text evidence="7">The sequence shown here is derived from an EMBL/GenBank/DDBJ whole genome shotgun (WGS) entry which is preliminary data.</text>
</comment>
<organism evidence="7 8">
    <name type="scientific">Neptunicella marina</name>
    <dbReference type="NCBI Taxonomy" id="2125989"/>
    <lineage>
        <taxon>Bacteria</taxon>
        <taxon>Pseudomonadati</taxon>
        <taxon>Pseudomonadota</taxon>
        <taxon>Gammaproteobacteria</taxon>
        <taxon>Alteromonadales</taxon>
        <taxon>Alteromonadaceae</taxon>
        <taxon>Neptunicella</taxon>
    </lineage>
</organism>
<comment type="subcellular location">
    <subcellularLocation>
        <location evidence="5">Cytoplasm</location>
    </subcellularLocation>
</comment>
<gene>
    <name evidence="7" type="primary">rimI</name>
    <name evidence="7" type="ORF">H8B19_04380</name>
</gene>
<dbReference type="EMBL" id="JACNEP010000002">
    <property type="protein sequence ID" value="MBC3765099.1"/>
    <property type="molecule type" value="Genomic_DNA"/>
</dbReference>
<evidence type="ECO:0000256" key="5">
    <source>
        <dbReference type="RuleBase" id="RU363094"/>
    </source>
</evidence>